<evidence type="ECO:0000313" key="2">
    <source>
        <dbReference type="Proteomes" id="UP000242715"/>
    </source>
</evidence>
<reference evidence="2" key="1">
    <citation type="journal article" date="2017" name="Front. Plant Sci.">
        <title>Climate Clever Clovers: New Paradigm to Reduce the Environmental Footprint of Ruminants by Breeding Low Methanogenic Forages Utilizing Haplotype Variation.</title>
        <authorList>
            <person name="Kaur P."/>
            <person name="Appels R."/>
            <person name="Bayer P.E."/>
            <person name="Keeble-Gagnere G."/>
            <person name="Wang J."/>
            <person name="Hirakawa H."/>
            <person name="Shirasawa K."/>
            <person name="Vercoe P."/>
            <person name="Stefanova K."/>
            <person name="Durmic Z."/>
            <person name="Nichols P."/>
            <person name="Revell C."/>
            <person name="Isobe S.N."/>
            <person name="Edwards D."/>
            <person name="Erskine W."/>
        </authorList>
    </citation>
    <scope>NUCLEOTIDE SEQUENCE [LARGE SCALE GENOMIC DNA]</scope>
    <source>
        <strain evidence="2">cv. Daliak</strain>
    </source>
</reference>
<gene>
    <name evidence="1" type="ORF">TSUD_341740</name>
</gene>
<proteinExistence type="predicted"/>
<protein>
    <submittedName>
        <fullName evidence="1">Uncharacterized protein</fullName>
    </submittedName>
</protein>
<dbReference type="AlphaFoldDB" id="A0A2Z6NCX6"/>
<organism evidence="1 2">
    <name type="scientific">Trifolium subterraneum</name>
    <name type="common">Subterranean clover</name>
    <dbReference type="NCBI Taxonomy" id="3900"/>
    <lineage>
        <taxon>Eukaryota</taxon>
        <taxon>Viridiplantae</taxon>
        <taxon>Streptophyta</taxon>
        <taxon>Embryophyta</taxon>
        <taxon>Tracheophyta</taxon>
        <taxon>Spermatophyta</taxon>
        <taxon>Magnoliopsida</taxon>
        <taxon>eudicotyledons</taxon>
        <taxon>Gunneridae</taxon>
        <taxon>Pentapetalae</taxon>
        <taxon>rosids</taxon>
        <taxon>fabids</taxon>
        <taxon>Fabales</taxon>
        <taxon>Fabaceae</taxon>
        <taxon>Papilionoideae</taxon>
        <taxon>50 kb inversion clade</taxon>
        <taxon>NPAAA clade</taxon>
        <taxon>Hologalegina</taxon>
        <taxon>IRL clade</taxon>
        <taxon>Trifolieae</taxon>
        <taxon>Trifolium</taxon>
    </lineage>
</organism>
<keyword evidence="2" id="KW-1185">Reference proteome</keyword>
<accession>A0A2Z6NCX6</accession>
<dbReference type="EMBL" id="DF973923">
    <property type="protein sequence ID" value="GAU42548.1"/>
    <property type="molecule type" value="Genomic_DNA"/>
</dbReference>
<evidence type="ECO:0000313" key="1">
    <source>
        <dbReference type="EMBL" id="GAU42548.1"/>
    </source>
</evidence>
<name>A0A2Z6NCX6_TRISU</name>
<sequence>MQTNLVEMRLVLVGRTVTRLLMNWLIERCRNGISSRRVPYIRAVKLAVKLFMVLKLQSNDCVCFWIKKKKKQKTRI</sequence>
<dbReference type="Proteomes" id="UP000242715">
    <property type="component" value="Unassembled WGS sequence"/>
</dbReference>